<evidence type="ECO:0000256" key="1">
    <source>
        <dbReference type="SAM" id="MobiDB-lite"/>
    </source>
</evidence>
<reference evidence="2" key="2">
    <citation type="submission" date="2023-05" db="EMBL/GenBank/DDBJ databases">
        <authorList>
            <consortium name="Lawrence Berkeley National Laboratory"/>
            <person name="Steindorff A."/>
            <person name="Hensen N."/>
            <person name="Bonometti L."/>
            <person name="Westerberg I."/>
            <person name="Brannstrom I.O."/>
            <person name="Guillou S."/>
            <person name="Cros-Aarteil S."/>
            <person name="Calhoun S."/>
            <person name="Haridas S."/>
            <person name="Kuo A."/>
            <person name="Mondo S."/>
            <person name="Pangilinan J."/>
            <person name="Riley R."/>
            <person name="Labutti K."/>
            <person name="Andreopoulos B."/>
            <person name="Lipzen A."/>
            <person name="Chen C."/>
            <person name="Yanf M."/>
            <person name="Daum C."/>
            <person name="Ng V."/>
            <person name="Clum A."/>
            <person name="Ohm R."/>
            <person name="Martin F."/>
            <person name="Silar P."/>
            <person name="Natvig D."/>
            <person name="Lalanne C."/>
            <person name="Gautier V."/>
            <person name="Ament-Velasquez S.L."/>
            <person name="Kruys A."/>
            <person name="Hutchinson M.I."/>
            <person name="Powell A.J."/>
            <person name="Barry K."/>
            <person name="Miller A.N."/>
            <person name="Grigoriev I.V."/>
            <person name="Debuchy R."/>
            <person name="Gladieux P."/>
            <person name="Thoren M.H."/>
            <person name="Johannesson H."/>
        </authorList>
    </citation>
    <scope>NUCLEOTIDE SEQUENCE</scope>
    <source>
        <strain evidence="2">PSN243</strain>
    </source>
</reference>
<proteinExistence type="predicted"/>
<organism evidence="2 3">
    <name type="scientific">Podospora aff. communis PSN243</name>
    <dbReference type="NCBI Taxonomy" id="3040156"/>
    <lineage>
        <taxon>Eukaryota</taxon>
        <taxon>Fungi</taxon>
        <taxon>Dikarya</taxon>
        <taxon>Ascomycota</taxon>
        <taxon>Pezizomycotina</taxon>
        <taxon>Sordariomycetes</taxon>
        <taxon>Sordariomycetidae</taxon>
        <taxon>Sordariales</taxon>
        <taxon>Podosporaceae</taxon>
        <taxon>Podospora</taxon>
    </lineage>
</organism>
<comment type="caution">
    <text evidence="2">The sequence shown here is derived from an EMBL/GenBank/DDBJ whole genome shotgun (WGS) entry which is preliminary data.</text>
</comment>
<protein>
    <submittedName>
        <fullName evidence="2">Uncharacterized protein</fullName>
    </submittedName>
</protein>
<accession>A0AAV9GGK5</accession>
<dbReference type="AlphaFoldDB" id="A0AAV9GGK5"/>
<reference evidence="2" key="1">
    <citation type="journal article" date="2023" name="Mol. Phylogenet. Evol.">
        <title>Genome-scale phylogeny and comparative genomics of the fungal order Sordariales.</title>
        <authorList>
            <person name="Hensen N."/>
            <person name="Bonometti L."/>
            <person name="Westerberg I."/>
            <person name="Brannstrom I.O."/>
            <person name="Guillou S."/>
            <person name="Cros-Aarteil S."/>
            <person name="Calhoun S."/>
            <person name="Haridas S."/>
            <person name="Kuo A."/>
            <person name="Mondo S."/>
            <person name="Pangilinan J."/>
            <person name="Riley R."/>
            <person name="LaButti K."/>
            <person name="Andreopoulos B."/>
            <person name="Lipzen A."/>
            <person name="Chen C."/>
            <person name="Yan M."/>
            <person name="Daum C."/>
            <person name="Ng V."/>
            <person name="Clum A."/>
            <person name="Steindorff A."/>
            <person name="Ohm R.A."/>
            <person name="Martin F."/>
            <person name="Silar P."/>
            <person name="Natvig D.O."/>
            <person name="Lalanne C."/>
            <person name="Gautier V."/>
            <person name="Ament-Velasquez S.L."/>
            <person name="Kruys A."/>
            <person name="Hutchinson M.I."/>
            <person name="Powell A.J."/>
            <person name="Barry K."/>
            <person name="Miller A.N."/>
            <person name="Grigoriev I.V."/>
            <person name="Debuchy R."/>
            <person name="Gladieux P."/>
            <person name="Hiltunen Thoren M."/>
            <person name="Johannesson H."/>
        </authorList>
    </citation>
    <scope>NUCLEOTIDE SEQUENCE</scope>
    <source>
        <strain evidence="2">PSN243</strain>
    </source>
</reference>
<sequence>MALNSVSTSLVSATQENMLALASMKTDISLIKVEVPKEYTGLNAALTSKRKAEAEDGNAHKTARRLGILFQDLLPRTPELLRAYGSRSSEIGEKMRIKAQSTTKGGVFAGFLGVDITSIWAAATSGASSIAAHLLACLLARMWPASEATSIWVEIVAERRRTVQEELQQGVYKTSLELALICKDDISRKDLAEWDAGARAWLQVADEAQMHRQKQLMLIVKNIDLPVNTQGSTYERVLDAWITALQAMERLITGLPQRVSKGAILLGIASWHLYPDLLVLGESMIPVTFNDKLISPMGKLTVGLETTDPDRHDGIFWSLPLSHLRFYGDPVMAKTTARDNLRLSMAELQLVMFGSAICNWGGHYLDPIQVAKFFRQLRIKLDLPQSGLEQQELLAWLQPLLDASEVLLSTPEDGLNDALSIMALGRRSGRDFVSKAIHRPPPFFGISQPFILELLKGPPQNLESQRQGVERMRFLAAQLRLSPGEAIIRAIPSFGERPEYFTASPHVDCTFRALAPQHGRWYSSVVDRDYRTERCECHKFHHDCHKGCCVCIASGRTCGPQCHDLVEEVENDVRCPGGILAELMADLANRRRNNISTQSSSPQANEFHGHDSYPQGRGSQCRCGNLPHGAFILGTGHDPFRTLHLGPELSPHVLGIGLSREEHLNSQVLQSKGHQNGLCSCYQSQDQVPSYGLVAGDSEGVALFVRIDHKPRQLRRRLKQALKDAAHMGWIKEADVAQPTAIQIEELNSETLRAYLRSLKLTGLIRLPKLSRELDEAEFRILPYLNSLRAFQLARGVYQKLSGATASLRVIDRPLQDAQWSRAGGSYTTALRSGLPRAQRFACIAFFESGGYDLHPEEFREVIAISTRNSLYVSEVLLGDPFSDLDMNEIRHVMGNVGKTGVVMMVAPLAPRVRSAQLDRWKQISHLRFNKAREDCFRATSLHLSFTDFEMPFDIGQRGSIDKDIHVRVVETVISVYDRTDWVADLDVLLLYEPAMPMNRFIHRLNQSPSAQDPSPSGHDRAICRIKYDPLAHVRPQPLTSIDNWEELLNIPPDMGLGHIGVVRAHDNWIARLATACVAAQKGFRTVILPTTDVCWECCAAQQWKWLRNYASNDPCGDGQIHKEVQAGDVGNTARGRPYEWASAPRQQESRKPTWHEVHDSVELFNDESDDSDGSDESDNSVESTGTVMADDVFPASPHIFIC</sequence>
<feature type="compositionally biased region" description="Polar residues" evidence="1">
    <location>
        <begin position="594"/>
        <end position="604"/>
    </location>
</feature>
<feature type="compositionally biased region" description="Basic and acidic residues" evidence="1">
    <location>
        <begin position="1148"/>
        <end position="1162"/>
    </location>
</feature>
<feature type="region of interest" description="Disordered" evidence="1">
    <location>
        <begin position="594"/>
        <end position="613"/>
    </location>
</feature>
<name>A0AAV9GGK5_9PEZI</name>
<feature type="compositionally biased region" description="Acidic residues" evidence="1">
    <location>
        <begin position="1165"/>
        <end position="1180"/>
    </location>
</feature>
<evidence type="ECO:0000313" key="2">
    <source>
        <dbReference type="EMBL" id="KAK4446806.1"/>
    </source>
</evidence>
<feature type="region of interest" description="Disordered" evidence="1">
    <location>
        <begin position="1129"/>
        <end position="1190"/>
    </location>
</feature>
<dbReference type="Proteomes" id="UP001321760">
    <property type="component" value="Unassembled WGS sequence"/>
</dbReference>
<keyword evidence="3" id="KW-1185">Reference proteome</keyword>
<dbReference type="EMBL" id="MU865954">
    <property type="protein sequence ID" value="KAK4446806.1"/>
    <property type="molecule type" value="Genomic_DNA"/>
</dbReference>
<gene>
    <name evidence="2" type="ORF">QBC34DRAFT_145493</name>
</gene>
<evidence type="ECO:0000313" key="3">
    <source>
        <dbReference type="Proteomes" id="UP001321760"/>
    </source>
</evidence>